<dbReference type="EMBL" id="CP036262">
    <property type="protein sequence ID" value="QDS93791.1"/>
    <property type="molecule type" value="Genomic_DNA"/>
</dbReference>
<protein>
    <submittedName>
        <fullName evidence="1">Proteasome subunit</fullName>
    </submittedName>
</protein>
<evidence type="ECO:0000313" key="1">
    <source>
        <dbReference type="EMBL" id="QDS93791.1"/>
    </source>
</evidence>
<dbReference type="InterPro" id="IPR016545">
    <property type="entry name" value="UCP009120_prtse"/>
</dbReference>
<name>A0A517MFY2_9BACT</name>
<dbReference type="GO" id="GO:0005839">
    <property type="term" value="C:proteasome core complex"/>
    <property type="evidence" value="ECO:0007669"/>
    <property type="project" value="InterPro"/>
</dbReference>
<dbReference type="Gene3D" id="3.60.20.10">
    <property type="entry name" value="Glutamine Phosphoribosylpyrophosphate, subunit 1, domain 1"/>
    <property type="match status" value="1"/>
</dbReference>
<dbReference type="KEGG" id="rml:FF011L_25640"/>
<dbReference type="InterPro" id="IPR001353">
    <property type="entry name" value="Proteasome_sua/b"/>
</dbReference>
<dbReference type="GO" id="GO:0051603">
    <property type="term" value="P:proteolysis involved in protein catabolic process"/>
    <property type="evidence" value="ECO:0007669"/>
    <property type="project" value="InterPro"/>
</dbReference>
<accession>A0A517MFY2</accession>
<dbReference type="InterPro" id="IPR029055">
    <property type="entry name" value="Ntn_hydrolases_N"/>
</dbReference>
<gene>
    <name evidence="1" type="ORF">FF011L_25640</name>
</gene>
<proteinExistence type="predicted"/>
<dbReference type="OrthoDB" id="9786336at2"/>
<keyword evidence="2" id="KW-1185">Reference proteome</keyword>
<evidence type="ECO:0000313" key="2">
    <source>
        <dbReference type="Proteomes" id="UP000320672"/>
    </source>
</evidence>
<keyword evidence="1" id="KW-0647">Proteasome</keyword>
<dbReference type="SUPFAM" id="SSF56235">
    <property type="entry name" value="N-terminal nucleophile aminohydrolases (Ntn hydrolases)"/>
    <property type="match status" value="1"/>
</dbReference>
<dbReference type="RefSeq" id="WP_145351887.1">
    <property type="nucleotide sequence ID" value="NZ_CP036262.1"/>
</dbReference>
<dbReference type="Proteomes" id="UP000320672">
    <property type="component" value="Chromosome"/>
</dbReference>
<dbReference type="AlphaFoldDB" id="A0A517MFY2"/>
<dbReference type="Pfam" id="PF00227">
    <property type="entry name" value="Proteasome"/>
    <property type="match status" value="1"/>
</dbReference>
<organism evidence="1 2">
    <name type="scientific">Roseimaritima multifibrata</name>
    <dbReference type="NCBI Taxonomy" id="1930274"/>
    <lineage>
        <taxon>Bacteria</taxon>
        <taxon>Pseudomonadati</taxon>
        <taxon>Planctomycetota</taxon>
        <taxon>Planctomycetia</taxon>
        <taxon>Pirellulales</taxon>
        <taxon>Pirellulaceae</taxon>
        <taxon>Roseimaritima</taxon>
    </lineage>
</organism>
<dbReference type="PIRSF" id="PIRSF009120">
    <property type="entry name" value="UCP009120_prtse"/>
    <property type="match status" value="1"/>
</dbReference>
<reference evidence="1 2" key="1">
    <citation type="submission" date="2019-02" db="EMBL/GenBank/DDBJ databases">
        <title>Deep-cultivation of Planctomycetes and their phenomic and genomic characterization uncovers novel biology.</title>
        <authorList>
            <person name="Wiegand S."/>
            <person name="Jogler M."/>
            <person name="Boedeker C."/>
            <person name="Pinto D."/>
            <person name="Vollmers J."/>
            <person name="Rivas-Marin E."/>
            <person name="Kohn T."/>
            <person name="Peeters S.H."/>
            <person name="Heuer A."/>
            <person name="Rast P."/>
            <person name="Oberbeckmann S."/>
            <person name="Bunk B."/>
            <person name="Jeske O."/>
            <person name="Meyerdierks A."/>
            <person name="Storesund J.E."/>
            <person name="Kallscheuer N."/>
            <person name="Luecker S."/>
            <person name="Lage O.M."/>
            <person name="Pohl T."/>
            <person name="Merkel B.J."/>
            <person name="Hornburger P."/>
            <person name="Mueller R.-W."/>
            <person name="Bruemmer F."/>
            <person name="Labrenz M."/>
            <person name="Spormann A.M."/>
            <person name="Op den Camp H."/>
            <person name="Overmann J."/>
            <person name="Amann R."/>
            <person name="Jetten M.S.M."/>
            <person name="Mascher T."/>
            <person name="Medema M.H."/>
            <person name="Devos D.P."/>
            <person name="Kaster A.-K."/>
            <person name="Ovreas L."/>
            <person name="Rohde M."/>
            <person name="Galperin M.Y."/>
            <person name="Jogler C."/>
        </authorList>
    </citation>
    <scope>NUCLEOTIDE SEQUENCE [LARGE SCALE GENOMIC DNA]</scope>
    <source>
        <strain evidence="1 2">FF011L</strain>
    </source>
</reference>
<sequence length="240" mass="26720">MTFCIGIKVREGIVALADTRIVRGGEQSNKQKLSEFQHNGQSLFTMTSGLRSVRDKAIIYLDESLRNDPQGVDRLYQVANRFGEQLRRVKAEDGEALQSTNHKFNSHAIIGGRLLGDAMPQLFYVYPEGNWIEAAEDAPYFVIGRTYYGKPILDRLLTHETTLKTAIGLALLAFDATRTSVTDVDCPIDVAVLPTHATVPTFRRYTEADLATTTAWWSATLANSLQQLPMDWANDLLTGP</sequence>